<dbReference type="GO" id="GO:0008270">
    <property type="term" value="F:zinc ion binding"/>
    <property type="evidence" value="ECO:0007669"/>
    <property type="project" value="UniProtKB-KW"/>
</dbReference>
<feature type="transmembrane region" description="Helical" evidence="3">
    <location>
        <begin position="34"/>
        <end position="55"/>
    </location>
</feature>
<evidence type="ECO:0000256" key="2">
    <source>
        <dbReference type="SAM" id="MobiDB-lite"/>
    </source>
</evidence>
<comment type="caution">
    <text evidence="5">The sequence shown here is derived from an EMBL/GenBank/DDBJ whole genome shotgun (WGS) entry which is preliminary data.</text>
</comment>
<feature type="domain" description="RING-type" evidence="4">
    <location>
        <begin position="107"/>
        <end position="149"/>
    </location>
</feature>
<keyword evidence="1" id="KW-0863">Zinc-finger</keyword>
<keyword evidence="1" id="KW-0862">Zinc</keyword>
<evidence type="ECO:0000313" key="6">
    <source>
        <dbReference type="Proteomes" id="UP000594638"/>
    </source>
</evidence>
<protein>
    <submittedName>
        <fullName evidence="5">RING-H2 finger ATL52-like</fullName>
    </submittedName>
</protein>
<evidence type="ECO:0000256" key="1">
    <source>
        <dbReference type="PROSITE-ProRule" id="PRU00175"/>
    </source>
</evidence>
<feature type="compositionally biased region" description="Pro residues" evidence="2">
    <location>
        <begin position="14"/>
        <end position="26"/>
    </location>
</feature>
<dbReference type="PANTHER" id="PTHR45676:SF84">
    <property type="entry name" value="RING-TYPE DOMAIN-CONTAINING PROTEIN"/>
    <property type="match status" value="1"/>
</dbReference>
<feature type="region of interest" description="Disordered" evidence="2">
    <location>
        <begin position="158"/>
        <end position="181"/>
    </location>
</feature>
<dbReference type="EMBL" id="CACTIH010004135">
    <property type="protein sequence ID" value="CAA2989685.1"/>
    <property type="molecule type" value="Genomic_DNA"/>
</dbReference>
<dbReference type="Proteomes" id="UP000594638">
    <property type="component" value="Unassembled WGS sequence"/>
</dbReference>
<dbReference type="PROSITE" id="PS50089">
    <property type="entry name" value="ZF_RING_2"/>
    <property type="match status" value="1"/>
</dbReference>
<keyword evidence="1" id="KW-0479">Metal-binding</keyword>
<dbReference type="PANTHER" id="PTHR45676">
    <property type="entry name" value="RING-H2 FINGER PROTEIN ATL51-RELATED"/>
    <property type="match status" value="1"/>
</dbReference>
<dbReference type="OrthoDB" id="9984778at2759"/>
<dbReference type="SMART" id="SM00184">
    <property type="entry name" value="RING"/>
    <property type="match status" value="1"/>
</dbReference>
<evidence type="ECO:0000313" key="5">
    <source>
        <dbReference type="EMBL" id="CAA2989685.1"/>
    </source>
</evidence>
<evidence type="ECO:0000259" key="4">
    <source>
        <dbReference type="PROSITE" id="PS50089"/>
    </source>
</evidence>
<accession>A0A8S0SB78</accession>
<dbReference type="SUPFAM" id="SSF57850">
    <property type="entry name" value="RING/U-box"/>
    <property type="match status" value="1"/>
</dbReference>
<dbReference type="InterPro" id="IPR001841">
    <property type="entry name" value="Znf_RING"/>
</dbReference>
<name>A0A8S0SB78_OLEEU</name>
<dbReference type="CDD" id="cd16461">
    <property type="entry name" value="RING-H2_EL5-like"/>
    <property type="match status" value="1"/>
</dbReference>
<feature type="region of interest" description="Disordered" evidence="2">
    <location>
        <begin position="1"/>
        <end position="26"/>
    </location>
</feature>
<dbReference type="Gene3D" id="3.30.40.10">
    <property type="entry name" value="Zinc/RING finger domain, C3HC4 (zinc finger)"/>
    <property type="match status" value="1"/>
</dbReference>
<dbReference type="GO" id="GO:0016567">
    <property type="term" value="P:protein ubiquitination"/>
    <property type="evidence" value="ECO:0007669"/>
    <property type="project" value="TreeGrafter"/>
</dbReference>
<organism evidence="5 6">
    <name type="scientific">Olea europaea subsp. europaea</name>
    <dbReference type="NCBI Taxonomy" id="158383"/>
    <lineage>
        <taxon>Eukaryota</taxon>
        <taxon>Viridiplantae</taxon>
        <taxon>Streptophyta</taxon>
        <taxon>Embryophyta</taxon>
        <taxon>Tracheophyta</taxon>
        <taxon>Spermatophyta</taxon>
        <taxon>Magnoliopsida</taxon>
        <taxon>eudicotyledons</taxon>
        <taxon>Gunneridae</taxon>
        <taxon>Pentapetalae</taxon>
        <taxon>asterids</taxon>
        <taxon>lamiids</taxon>
        <taxon>Lamiales</taxon>
        <taxon>Oleaceae</taxon>
        <taxon>Oleeae</taxon>
        <taxon>Olea</taxon>
    </lineage>
</organism>
<gene>
    <name evidence="5" type="ORF">OLEA9_A011202</name>
</gene>
<keyword evidence="3" id="KW-0812">Transmembrane</keyword>
<keyword evidence="6" id="KW-1185">Reference proteome</keyword>
<evidence type="ECO:0000256" key="3">
    <source>
        <dbReference type="SAM" id="Phobius"/>
    </source>
</evidence>
<reference evidence="5 6" key="1">
    <citation type="submission" date="2019-12" db="EMBL/GenBank/DDBJ databases">
        <authorList>
            <person name="Alioto T."/>
            <person name="Alioto T."/>
            <person name="Gomez Garrido J."/>
        </authorList>
    </citation>
    <scope>NUCLEOTIDE SEQUENCE [LARGE SCALE GENOMIC DNA]</scope>
</reference>
<keyword evidence="3" id="KW-0472">Membrane</keyword>
<dbReference type="AlphaFoldDB" id="A0A8S0SB78"/>
<keyword evidence="3" id="KW-1133">Transmembrane helix</keyword>
<dbReference type="Pfam" id="PF13639">
    <property type="entry name" value="zf-RING_2"/>
    <property type="match status" value="1"/>
</dbReference>
<proteinExistence type="predicted"/>
<dbReference type="Gramene" id="OE9A011202T1">
    <property type="protein sequence ID" value="OE9A011202C1"/>
    <property type="gene ID" value="OE9A011202"/>
</dbReference>
<dbReference type="InterPro" id="IPR013083">
    <property type="entry name" value="Znf_RING/FYVE/PHD"/>
</dbReference>
<sequence>MPNFSIKSMGEPSIIPPPPTPPPPHPLQNSNLPMFYYGLVVVATATIVLALYNLIIIKWCTEYSSDGRSTGDLERRPTSTASRFNKPKKVVLSSFKYEKTEEDDPECAVCLSVFEEGEEIKQLPQCNHCFHAPCIDMWLYSHVDCPLCRSPVEPPVLQPGSVTEQQSENSREGLLDPGDLV</sequence>